<reference evidence="1 2" key="1">
    <citation type="submission" date="2013-12" db="EMBL/GenBank/DDBJ databases">
        <title>Draft genome of the parsitic nematode Ancylostoma duodenale.</title>
        <authorList>
            <person name="Mitreva M."/>
        </authorList>
    </citation>
    <scope>NUCLEOTIDE SEQUENCE [LARGE SCALE GENOMIC DNA]</scope>
    <source>
        <strain evidence="1 2">Zhejiang</strain>
    </source>
</reference>
<dbReference type="Proteomes" id="UP000054047">
    <property type="component" value="Unassembled WGS sequence"/>
</dbReference>
<gene>
    <name evidence="1" type="ORF">ANCDUO_07540</name>
</gene>
<evidence type="ECO:0000313" key="2">
    <source>
        <dbReference type="Proteomes" id="UP000054047"/>
    </source>
</evidence>
<protein>
    <submittedName>
        <fullName evidence="1">Uncharacterized protein</fullName>
    </submittedName>
</protein>
<dbReference type="EMBL" id="KN729516">
    <property type="protein sequence ID" value="KIH62181.1"/>
    <property type="molecule type" value="Genomic_DNA"/>
</dbReference>
<sequence length="60" mass="6988">MFWPIAFTRLGSSRPPPVLVAIQTFARQEVRRPGPTRTRPLRVLCAKIPEFVRMWKPQVT</sequence>
<keyword evidence="2" id="KW-1185">Reference proteome</keyword>
<dbReference type="AlphaFoldDB" id="A0A0C2GYG8"/>
<organism evidence="1 2">
    <name type="scientific">Ancylostoma duodenale</name>
    <dbReference type="NCBI Taxonomy" id="51022"/>
    <lineage>
        <taxon>Eukaryota</taxon>
        <taxon>Metazoa</taxon>
        <taxon>Ecdysozoa</taxon>
        <taxon>Nematoda</taxon>
        <taxon>Chromadorea</taxon>
        <taxon>Rhabditida</taxon>
        <taxon>Rhabditina</taxon>
        <taxon>Rhabditomorpha</taxon>
        <taxon>Strongyloidea</taxon>
        <taxon>Ancylostomatidae</taxon>
        <taxon>Ancylostomatinae</taxon>
        <taxon>Ancylostoma</taxon>
    </lineage>
</organism>
<name>A0A0C2GYG8_9BILA</name>
<evidence type="ECO:0000313" key="1">
    <source>
        <dbReference type="EMBL" id="KIH62181.1"/>
    </source>
</evidence>
<proteinExistence type="predicted"/>
<accession>A0A0C2GYG8</accession>